<dbReference type="InterPro" id="IPR012373">
    <property type="entry name" value="Ferrdict_sens_TM"/>
</dbReference>
<dbReference type="Gene3D" id="2.60.120.1440">
    <property type="match status" value="1"/>
</dbReference>
<protein>
    <submittedName>
        <fullName evidence="4">DUF4974 domain-containing protein</fullName>
    </submittedName>
</protein>
<evidence type="ECO:0000313" key="5">
    <source>
        <dbReference type="Proteomes" id="UP000480178"/>
    </source>
</evidence>
<dbReference type="KEGG" id="rhoz:GXP67_15760"/>
<gene>
    <name evidence="4" type="ORF">GXP67_15760</name>
</gene>
<dbReference type="InterPro" id="IPR032508">
    <property type="entry name" value="FecR_C"/>
</dbReference>
<name>A0A6C0GJK6_9BACT</name>
<accession>A0A6C0GJK6</accession>
<dbReference type="AlphaFoldDB" id="A0A6C0GJK6"/>
<feature type="transmembrane region" description="Helical" evidence="1">
    <location>
        <begin position="108"/>
        <end position="128"/>
    </location>
</feature>
<sequence>MRYEDYQLMDFVNDQFFVTWVRNPDPESDAFWQAWLEKHPDKQELLEQARELLSFLTFKTQQPTSEEQRQVKLAIKRSIHAETRLLTKSSTDNKPPVDRKPIHYWRPYYKIVAFCTGILFWSAAFLLFKAGYTQKSYHTKYGETKTIDLPDGSTVILNANSTLHYSNDWQESRLREVWLNGEAFFQVRRKPHWKEARFIVHTNQLNIEVLGTTFNVNNRRGIVKVVLNSGKVKLRHIDNDKDSLVMEPKDLVEFTDNKKPFVKKVVEPEMYTSWRHHKLIFNETPLKEIAQLLEDNYGRPVIIQDKELADRRFTGAIPNENVELFLTVLGESLNVDIQSKDDTIQINTHSK</sequence>
<dbReference type="EMBL" id="CP048222">
    <property type="protein sequence ID" value="QHT67994.1"/>
    <property type="molecule type" value="Genomic_DNA"/>
</dbReference>
<proteinExistence type="predicted"/>
<dbReference type="Gene3D" id="3.55.50.30">
    <property type="match status" value="1"/>
</dbReference>
<feature type="domain" description="FecR protein" evidence="2">
    <location>
        <begin position="137"/>
        <end position="233"/>
    </location>
</feature>
<dbReference type="Proteomes" id="UP000480178">
    <property type="component" value="Chromosome"/>
</dbReference>
<dbReference type="GO" id="GO:0016989">
    <property type="term" value="F:sigma factor antagonist activity"/>
    <property type="evidence" value="ECO:0007669"/>
    <property type="project" value="TreeGrafter"/>
</dbReference>
<dbReference type="Pfam" id="PF16344">
    <property type="entry name" value="FecR_C"/>
    <property type="match status" value="1"/>
</dbReference>
<dbReference type="PANTHER" id="PTHR30273">
    <property type="entry name" value="PERIPLASMIC SIGNAL SENSOR AND SIGMA FACTOR ACTIVATOR FECR-RELATED"/>
    <property type="match status" value="1"/>
</dbReference>
<dbReference type="InterPro" id="IPR006860">
    <property type="entry name" value="FecR"/>
</dbReference>
<dbReference type="PANTHER" id="PTHR30273:SF2">
    <property type="entry name" value="PROTEIN FECR"/>
    <property type="match status" value="1"/>
</dbReference>
<dbReference type="RefSeq" id="WP_162444015.1">
    <property type="nucleotide sequence ID" value="NZ_CP048222.1"/>
</dbReference>
<organism evidence="4 5">
    <name type="scientific">Rhodocytophaga rosea</name>
    <dbReference type="NCBI Taxonomy" id="2704465"/>
    <lineage>
        <taxon>Bacteria</taxon>
        <taxon>Pseudomonadati</taxon>
        <taxon>Bacteroidota</taxon>
        <taxon>Cytophagia</taxon>
        <taxon>Cytophagales</taxon>
        <taxon>Rhodocytophagaceae</taxon>
        <taxon>Rhodocytophaga</taxon>
    </lineage>
</organism>
<evidence type="ECO:0000256" key="1">
    <source>
        <dbReference type="SAM" id="Phobius"/>
    </source>
</evidence>
<keyword evidence="1" id="KW-1133">Transmembrane helix</keyword>
<dbReference type="PIRSF" id="PIRSF018266">
    <property type="entry name" value="FecR"/>
    <property type="match status" value="1"/>
</dbReference>
<keyword evidence="1" id="KW-0472">Membrane</keyword>
<evidence type="ECO:0000313" key="4">
    <source>
        <dbReference type="EMBL" id="QHT67994.1"/>
    </source>
</evidence>
<feature type="domain" description="Protein FecR C-terminal" evidence="3">
    <location>
        <begin position="278"/>
        <end position="346"/>
    </location>
</feature>
<reference evidence="4 5" key="1">
    <citation type="submission" date="2020-01" db="EMBL/GenBank/DDBJ databases">
        <authorList>
            <person name="Kim M.K."/>
        </authorList>
    </citation>
    <scope>NUCLEOTIDE SEQUENCE [LARGE SCALE GENOMIC DNA]</scope>
    <source>
        <strain evidence="4 5">172606-1</strain>
    </source>
</reference>
<keyword evidence="5" id="KW-1185">Reference proteome</keyword>
<evidence type="ECO:0000259" key="3">
    <source>
        <dbReference type="Pfam" id="PF16344"/>
    </source>
</evidence>
<dbReference type="Pfam" id="PF04773">
    <property type="entry name" value="FecR"/>
    <property type="match status" value="1"/>
</dbReference>
<evidence type="ECO:0000259" key="2">
    <source>
        <dbReference type="Pfam" id="PF04773"/>
    </source>
</evidence>
<keyword evidence="1" id="KW-0812">Transmembrane</keyword>